<dbReference type="InterPro" id="IPR006070">
    <property type="entry name" value="Sua5-like_dom"/>
</dbReference>
<comment type="caution">
    <text evidence="4">The sequence shown here is derived from an EMBL/GenBank/DDBJ whole genome shotgun (WGS) entry which is preliminary data.</text>
</comment>
<dbReference type="InterPro" id="IPR017945">
    <property type="entry name" value="DHBP_synth_RibB-like_a/b_dom"/>
</dbReference>
<dbReference type="SUPFAM" id="SSF53067">
    <property type="entry name" value="Actin-like ATPase domain"/>
    <property type="match status" value="1"/>
</dbReference>
<dbReference type="PANTHER" id="PTHR42959:SF1">
    <property type="entry name" value="CARBAMOYLTRANSFERASE HYPF"/>
    <property type="match status" value="1"/>
</dbReference>
<dbReference type="NCBIfam" id="TIGR00143">
    <property type="entry name" value="hypF"/>
    <property type="match status" value="1"/>
</dbReference>
<dbReference type="Pfam" id="PF22521">
    <property type="entry name" value="HypF_C_2"/>
    <property type="match status" value="1"/>
</dbReference>
<dbReference type="SUPFAM" id="SSF55821">
    <property type="entry name" value="YrdC/RibB"/>
    <property type="match status" value="1"/>
</dbReference>
<dbReference type="InterPro" id="IPR004421">
    <property type="entry name" value="Carbamoyltransferase_HypF"/>
</dbReference>
<feature type="region of interest" description="Disordered" evidence="2">
    <location>
        <begin position="591"/>
        <end position="616"/>
    </location>
</feature>
<dbReference type="PROSITE" id="PS51163">
    <property type="entry name" value="YRDC"/>
    <property type="match status" value="1"/>
</dbReference>
<dbReference type="InterPro" id="IPR011125">
    <property type="entry name" value="Znf_HypF"/>
</dbReference>
<dbReference type="Gene3D" id="3.30.420.360">
    <property type="match status" value="1"/>
</dbReference>
<evidence type="ECO:0000259" key="3">
    <source>
        <dbReference type="PROSITE" id="PS51163"/>
    </source>
</evidence>
<dbReference type="InterPro" id="IPR051060">
    <property type="entry name" value="Carbamoyltrans_HypF-like"/>
</dbReference>
<evidence type="ECO:0000256" key="2">
    <source>
        <dbReference type="SAM" id="MobiDB-lite"/>
    </source>
</evidence>
<dbReference type="GO" id="GO:0003725">
    <property type="term" value="F:double-stranded RNA binding"/>
    <property type="evidence" value="ECO:0007669"/>
    <property type="project" value="InterPro"/>
</dbReference>
<evidence type="ECO:0000313" key="4">
    <source>
        <dbReference type="EMBL" id="MBB3206058.1"/>
    </source>
</evidence>
<feature type="domain" description="YrdC-like" evidence="3">
    <location>
        <begin position="59"/>
        <end position="244"/>
    </location>
</feature>
<dbReference type="GO" id="GO:0051604">
    <property type="term" value="P:protein maturation"/>
    <property type="evidence" value="ECO:0007669"/>
    <property type="project" value="TreeGrafter"/>
</dbReference>
<dbReference type="GO" id="GO:0016743">
    <property type="term" value="F:carboxyl- or carbamoyltransferase activity"/>
    <property type="evidence" value="ECO:0007669"/>
    <property type="project" value="InterPro"/>
</dbReference>
<dbReference type="InterPro" id="IPR055128">
    <property type="entry name" value="HypF_C_2"/>
</dbReference>
<dbReference type="AlphaFoldDB" id="A0A7W5DWY5"/>
<evidence type="ECO:0000313" key="5">
    <source>
        <dbReference type="Proteomes" id="UP000536179"/>
    </source>
</evidence>
<organism evidence="4 5">
    <name type="scientific">Aporhodopirellula rubra</name>
    <dbReference type="NCBI Taxonomy" id="980271"/>
    <lineage>
        <taxon>Bacteria</taxon>
        <taxon>Pseudomonadati</taxon>
        <taxon>Planctomycetota</taxon>
        <taxon>Planctomycetia</taxon>
        <taxon>Pirellulales</taxon>
        <taxon>Pirellulaceae</taxon>
        <taxon>Aporhodopirellula</taxon>
    </lineage>
</organism>
<evidence type="ECO:0000256" key="1">
    <source>
        <dbReference type="ARBA" id="ARBA00008097"/>
    </source>
</evidence>
<dbReference type="InterPro" id="IPR041440">
    <property type="entry name" value="HypF_C"/>
</dbReference>
<name>A0A7W5DWY5_9BACT</name>
<dbReference type="Gene3D" id="3.30.420.40">
    <property type="match status" value="1"/>
</dbReference>
<sequence>MPFDRDLTSMSAFPMCSQCEAEYRNPNDRRFHAQTISCPDCGPRCWVTDRLGNVLASGRDAVIFVAEEILAGQIAAVKGIGGYQLISDATNDDAVGRLRLRKQRPSKPLPVMVGDTDAVAAIANAREHENAALQSHVNPIVLLTSLSRRIVSPQVAGSLNTIGVMLPSSALHAMITDAVGRPIVVTSGNRHGSPIIFENSVAASDLASVADVILHHDRDILHPVDDSVVQCVDDFTMTIRGGRGITPLTFSTSDQNRILAVGGHQKLAPAIQTGESLVLLPHIGDMTTEACRIRFQESLDQCRTLYQLDFDSVTHDQHPNYFTTQWAQQNTTPAISVQHHHAHIAASMFEHNLDDQTVLGITFDGTGFGQGTIWGGEVLEATTTSYQRVAHLRPFRLPGGEFSIKQPWRIAASLNSQLPGFAPIDPCLQFAIDRGPLTSSMGRLFDAVASIVLGIDTVDFEGEAAMRLEAECDRLEAETYRFEITDNEPLQMDWGPVLRQIDEDKKLISAAKIAMRFHHAVANLIVDIAARYRDIPCVLSGGVFQNRTLLEVTSRLARQQSLDIRFPRVLPINDGGLAIGQLVVASATISRNSHSRRDTSDRLPCAPSTMGGHPCA</sequence>
<proteinExistence type="inferred from homology"/>
<dbReference type="InterPro" id="IPR043129">
    <property type="entry name" value="ATPase_NBD"/>
</dbReference>
<keyword evidence="5" id="KW-1185">Reference proteome</keyword>
<dbReference type="Proteomes" id="UP000536179">
    <property type="component" value="Unassembled WGS sequence"/>
</dbReference>
<dbReference type="GO" id="GO:0008270">
    <property type="term" value="F:zinc ion binding"/>
    <property type="evidence" value="ECO:0007669"/>
    <property type="project" value="InterPro"/>
</dbReference>
<gene>
    <name evidence="4" type="ORF">FHS27_001866</name>
</gene>
<dbReference type="EMBL" id="JACHXU010000005">
    <property type="protein sequence ID" value="MBB3206058.1"/>
    <property type="molecule type" value="Genomic_DNA"/>
</dbReference>
<reference evidence="4 5" key="1">
    <citation type="submission" date="2020-08" db="EMBL/GenBank/DDBJ databases">
        <title>Genomic Encyclopedia of Type Strains, Phase III (KMG-III): the genomes of soil and plant-associated and newly described type strains.</title>
        <authorList>
            <person name="Whitman W."/>
        </authorList>
    </citation>
    <scope>NUCLEOTIDE SEQUENCE [LARGE SCALE GENOMIC DNA]</scope>
    <source>
        <strain evidence="4 5">CECT 8075</strain>
    </source>
</reference>
<dbReference type="Pfam" id="PF17788">
    <property type="entry name" value="HypF_C"/>
    <property type="match status" value="1"/>
</dbReference>
<dbReference type="Gene3D" id="3.30.110.120">
    <property type="match status" value="1"/>
</dbReference>
<comment type="similarity">
    <text evidence="1">Belongs to the carbamoyltransferase HypF family.</text>
</comment>
<dbReference type="Gene3D" id="3.90.870.30">
    <property type="match status" value="1"/>
</dbReference>
<dbReference type="Pfam" id="PF01300">
    <property type="entry name" value="Sua5_yciO_yrdC"/>
    <property type="match status" value="1"/>
</dbReference>
<dbReference type="PANTHER" id="PTHR42959">
    <property type="entry name" value="CARBAMOYLTRANSFERASE"/>
    <property type="match status" value="1"/>
</dbReference>
<protein>
    <submittedName>
        <fullName evidence="4">Hydrogenase maturation protein HypF</fullName>
    </submittedName>
</protein>
<accession>A0A7W5DWY5</accession>
<dbReference type="Pfam" id="PF07503">
    <property type="entry name" value="zf-HYPF"/>
    <property type="match status" value="1"/>
</dbReference>